<name>A0A9X9N4Z8_NEISU</name>
<reference evidence="1" key="1">
    <citation type="submission" date="2021-04" db="EMBL/GenBank/DDBJ databases">
        <title>Characterizing Neisseria spp. as novel respiratory pathobionts in bronchiectasis.</title>
        <authorList>
            <person name="Li L."/>
            <person name="Mac Aogain M."/>
            <person name="Xu T."/>
            <person name="Jaggi T.K."/>
            <person name="Chan L.Y."/>
            <person name="Keir H.R."/>
            <person name="Dicker A.J."/>
            <person name="Qu J."/>
            <person name="Liu Y."/>
            <person name="Chen H.S."/>
            <person name="Koh M.S."/>
            <person name="Ong T.H."/>
            <person name="Lim A.Y.H."/>
            <person name="Abisheganaden J."/>
            <person name="Low T.B."/>
            <person name="Oliver B.G."/>
            <person name="Tan N.S."/>
            <person name="Fang M."/>
            <person name="Chalmers J.D."/>
            <person name="Chotirmall S.H."/>
        </authorList>
    </citation>
    <scope>NUCLEOTIDE SEQUENCE</scope>
    <source>
        <strain evidence="1">CG0073</strain>
    </source>
</reference>
<accession>A0A9X9N4Z8</accession>
<evidence type="ECO:0000313" key="1">
    <source>
        <dbReference type="EMBL" id="UTG75489.1"/>
    </source>
</evidence>
<protein>
    <submittedName>
        <fullName evidence="1">LysR family transcriptional regulator</fullName>
    </submittedName>
</protein>
<dbReference type="AlphaFoldDB" id="A0A9X9N4Z8"/>
<sequence length="52" mass="5999">MSLADALHSGQLVELFPEYAITYDPLYLYYPSRRGHSNVFKLIVDVLRVEVV</sequence>
<organism evidence="1 2">
    <name type="scientific">Neisseria subflava</name>
    <dbReference type="NCBI Taxonomy" id="28449"/>
    <lineage>
        <taxon>Bacteria</taxon>
        <taxon>Pseudomonadati</taxon>
        <taxon>Pseudomonadota</taxon>
        <taxon>Betaproteobacteria</taxon>
        <taxon>Neisseriales</taxon>
        <taxon>Neisseriaceae</taxon>
        <taxon>Neisseria</taxon>
    </lineage>
</organism>
<evidence type="ECO:0000313" key="2">
    <source>
        <dbReference type="Proteomes" id="UP001057336"/>
    </source>
</evidence>
<proteinExistence type="predicted"/>
<dbReference type="RefSeq" id="WP_254322832.1">
    <property type="nucleotide sequence ID" value="NZ_CP073117.1"/>
</dbReference>
<gene>
    <name evidence="1" type="ORF">KCG53_10335</name>
</gene>
<dbReference type="Proteomes" id="UP001057336">
    <property type="component" value="Chromosome"/>
</dbReference>
<dbReference type="EMBL" id="CP073118">
    <property type="protein sequence ID" value="UTG75489.1"/>
    <property type="molecule type" value="Genomic_DNA"/>
</dbReference>
<dbReference type="SUPFAM" id="SSF53850">
    <property type="entry name" value="Periplasmic binding protein-like II"/>
    <property type="match status" value="1"/>
</dbReference>
<dbReference type="Gene3D" id="3.40.190.290">
    <property type="match status" value="1"/>
</dbReference>